<comment type="caution">
    <text evidence="1">The sequence shown here is derived from an EMBL/GenBank/DDBJ whole genome shotgun (WGS) entry which is preliminary data.</text>
</comment>
<dbReference type="RefSeq" id="WP_222988683.1">
    <property type="nucleotide sequence ID" value="NZ_JAINVV010000003.1"/>
</dbReference>
<dbReference type="Proteomes" id="UP000706039">
    <property type="component" value="Unassembled WGS sequence"/>
</dbReference>
<accession>A0ABS7PJV8</accession>
<organism evidence="1 2">
    <name type="scientific">Sphingomonas colocasiae</name>
    <dbReference type="NCBI Taxonomy" id="1848973"/>
    <lineage>
        <taxon>Bacteria</taxon>
        <taxon>Pseudomonadati</taxon>
        <taxon>Pseudomonadota</taxon>
        <taxon>Alphaproteobacteria</taxon>
        <taxon>Sphingomonadales</taxon>
        <taxon>Sphingomonadaceae</taxon>
        <taxon>Sphingomonas</taxon>
    </lineage>
</organism>
<reference evidence="1 2" key="1">
    <citation type="submission" date="2021-08" db="EMBL/GenBank/DDBJ databases">
        <authorList>
            <person name="Tuo L."/>
        </authorList>
    </citation>
    <scope>NUCLEOTIDE SEQUENCE [LARGE SCALE GENOMIC DNA]</scope>
    <source>
        <strain evidence="1 2">JCM 31229</strain>
    </source>
</reference>
<gene>
    <name evidence="1" type="ORF">K7G82_04685</name>
</gene>
<sequence length="92" mass="8844">MTDIDAMLAQLRDGPVHPGLTAIDAAVMDALAERAQAMPALGGKAFGMAAVMALVAGIAGSALPGGEVRAAPISPLGAPPMLAPSTLLGGAG</sequence>
<name>A0ABS7PJV8_9SPHN</name>
<evidence type="ECO:0000313" key="2">
    <source>
        <dbReference type="Proteomes" id="UP000706039"/>
    </source>
</evidence>
<protein>
    <recommendedName>
        <fullName evidence="3">Dihydroorotate dehydrogenase</fullName>
    </recommendedName>
</protein>
<evidence type="ECO:0008006" key="3">
    <source>
        <dbReference type="Google" id="ProtNLM"/>
    </source>
</evidence>
<keyword evidence="2" id="KW-1185">Reference proteome</keyword>
<proteinExistence type="predicted"/>
<evidence type="ECO:0000313" key="1">
    <source>
        <dbReference type="EMBL" id="MBY8821576.1"/>
    </source>
</evidence>
<dbReference type="EMBL" id="JAINVV010000003">
    <property type="protein sequence ID" value="MBY8821576.1"/>
    <property type="molecule type" value="Genomic_DNA"/>
</dbReference>